<proteinExistence type="inferred from homology"/>
<keyword evidence="2" id="KW-0479">Metal-binding</keyword>
<dbReference type="Gene3D" id="3.40.50.300">
    <property type="entry name" value="P-loop containing nucleotide triphosphate hydrolases"/>
    <property type="match status" value="2"/>
</dbReference>
<keyword evidence="1" id="KW-0004">4Fe-4S</keyword>
<keyword evidence="4" id="KW-0227">DNA damage</keyword>
<evidence type="ECO:0000256" key="3">
    <source>
        <dbReference type="ARBA" id="ARBA00022741"/>
    </source>
</evidence>
<dbReference type="GO" id="GO:0051539">
    <property type="term" value="F:4 iron, 4 sulfur cluster binding"/>
    <property type="evidence" value="ECO:0007669"/>
    <property type="project" value="UniProtKB-KW"/>
</dbReference>
<evidence type="ECO:0000256" key="2">
    <source>
        <dbReference type="ARBA" id="ARBA00022723"/>
    </source>
</evidence>
<dbReference type="InterPro" id="IPR006555">
    <property type="entry name" value="ATP-dep_Helicase_C"/>
</dbReference>
<dbReference type="InterPro" id="IPR006554">
    <property type="entry name" value="Helicase-like_DEXD_c2"/>
</dbReference>
<protein>
    <submittedName>
        <fullName evidence="15">ATP-dependent helicase</fullName>
    </submittedName>
</protein>
<dbReference type="GO" id="GO:0006281">
    <property type="term" value="P:DNA repair"/>
    <property type="evidence" value="ECO:0007669"/>
    <property type="project" value="UniProtKB-KW"/>
</dbReference>
<dbReference type="Pfam" id="PF13307">
    <property type="entry name" value="Helicase_C_2"/>
    <property type="match status" value="1"/>
</dbReference>
<dbReference type="PANTHER" id="PTHR11472">
    <property type="entry name" value="DNA REPAIR DEAD HELICASE RAD3/XP-D SUBFAMILY MEMBER"/>
    <property type="match status" value="1"/>
</dbReference>
<dbReference type="Gene3D" id="1.10.30.20">
    <property type="entry name" value="Bacterial XPD DNA helicase, FeS cluster domain"/>
    <property type="match status" value="1"/>
</dbReference>
<name>A0A917HLJ9_9BACI</name>
<evidence type="ECO:0000259" key="14">
    <source>
        <dbReference type="PROSITE" id="PS51193"/>
    </source>
</evidence>
<keyword evidence="9" id="KW-0411">Iron-sulfur</keyword>
<dbReference type="EMBL" id="BMFR01000016">
    <property type="protein sequence ID" value="GGG83249.1"/>
    <property type="molecule type" value="Genomic_DNA"/>
</dbReference>
<dbReference type="InterPro" id="IPR027417">
    <property type="entry name" value="P-loop_NTPase"/>
</dbReference>
<keyword evidence="10" id="KW-0238">DNA-binding</keyword>
<evidence type="ECO:0000256" key="13">
    <source>
        <dbReference type="ARBA" id="ARBA00038058"/>
    </source>
</evidence>
<dbReference type="SMART" id="SM00488">
    <property type="entry name" value="DEXDc2"/>
    <property type="match status" value="1"/>
</dbReference>
<dbReference type="GO" id="GO:0016818">
    <property type="term" value="F:hydrolase activity, acting on acid anhydrides, in phosphorus-containing anhydrides"/>
    <property type="evidence" value="ECO:0007669"/>
    <property type="project" value="InterPro"/>
</dbReference>
<evidence type="ECO:0000256" key="8">
    <source>
        <dbReference type="ARBA" id="ARBA00023004"/>
    </source>
</evidence>
<evidence type="ECO:0000256" key="10">
    <source>
        <dbReference type="ARBA" id="ARBA00023125"/>
    </source>
</evidence>
<evidence type="ECO:0000256" key="7">
    <source>
        <dbReference type="ARBA" id="ARBA00022840"/>
    </source>
</evidence>
<keyword evidence="16" id="KW-1185">Reference proteome</keyword>
<evidence type="ECO:0000256" key="4">
    <source>
        <dbReference type="ARBA" id="ARBA00022763"/>
    </source>
</evidence>
<dbReference type="InterPro" id="IPR014013">
    <property type="entry name" value="Helic_SF1/SF2_ATP-bd_DinG/Rad3"/>
</dbReference>
<dbReference type="PANTHER" id="PTHR11472:SF34">
    <property type="entry name" value="REGULATOR OF TELOMERE ELONGATION HELICASE 1"/>
    <property type="match status" value="1"/>
</dbReference>
<dbReference type="InterPro" id="IPR010614">
    <property type="entry name" value="RAD3-like_helicase_DEAD"/>
</dbReference>
<dbReference type="Proteomes" id="UP000622860">
    <property type="component" value="Unassembled WGS sequence"/>
</dbReference>
<evidence type="ECO:0000313" key="15">
    <source>
        <dbReference type="EMBL" id="GGG83249.1"/>
    </source>
</evidence>
<dbReference type="InterPro" id="IPR045028">
    <property type="entry name" value="DinG/Rad3-like"/>
</dbReference>
<dbReference type="SMART" id="SM00491">
    <property type="entry name" value="HELICc2"/>
    <property type="match status" value="1"/>
</dbReference>
<dbReference type="GO" id="GO:0046872">
    <property type="term" value="F:metal ion binding"/>
    <property type="evidence" value="ECO:0007669"/>
    <property type="project" value="UniProtKB-KW"/>
</dbReference>
<dbReference type="RefSeq" id="WP_188456289.1">
    <property type="nucleotide sequence ID" value="NZ_BMFR01000016.1"/>
</dbReference>
<dbReference type="Pfam" id="PF06733">
    <property type="entry name" value="DEAD_2"/>
    <property type="match status" value="1"/>
</dbReference>
<dbReference type="Gene3D" id="1.10.275.40">
    <property type="match status" value="1"/>
</dbReference>
<dbReference type="GO" id="GO:0003677">
    <property type="term" value="F:DNA binding"/>
    <property type="evidence" value="ECO:0007669"/>
    <property type="project" value="UniProtKB-KW"/>
</dbReference>
<keyword evidence="6 15" id="KW-0347">Helicase</keyword>
<evidence type="ECO:0000313" key="16">
    <source>
        <dbReference type="Proteomes" id="UP000622860"/>
    </source>
</evidence>
<evidence type="ECO:0000256" key="1">
    <source>
        <dbReference type="ARBA" id="ARBA00022485"/>
    </source>
</evidence>
<keyword evidence="3" id="KW-0547">Nucleotide-binding</keyword>
<dbReference type="PROSITE" id="PS51193">
    <property type="entry name" value="HELICASE_ATP_BIND_2"/>
    <property type="match status" value="1"/>
</dbReference>
<evidence type="ECO:0000256" key="11">
    <source>
        <dbReference type="ARBA" id="ARBA00023204"/>
    </source>
</evidence>
<evidence type="ECO:0000256" key="5">
    <source>
        <dbReference type="ARBA" id="ARBA00022801"/>
    </source>
</evidence>
<evidence type="ECO:0000256" key="12">
    <source>
        <dbReference type="ARBA" id="ARBA00023235"/>
    </source>
</evidence>
<dbReference type="GO" id="GO:0005524">
    <property type="term" value="F:ATP binding"/>
    <property type="evidence" value="ECO:0007669"/>
    <property type="project" value="UniProtKB-KW"/>
</dbReference>
<dbReference type="InterPro" id="IPR042493">
    <property type="entry name" value="XPD_DNA_FeS"/>
</dbReference>
<comment type="caution">
    <text evidence="15">The sequence shown here is derived from an EMBL/GenBank/DDBJ whole genome shotgun (WGS) entry which is preliminary data.</text>
</comment>
<dbReference type="AlphaFoldDB" id="A0A917HLJ9"/>
<dbReference type="SUPFAM" id="SSF52540">
    <property type="entry name" value="P-loop containing nucleoside triphosphate hydrolases"/>
    <property type="match status" value="2"/>
</dbReference>
<dbReference type="InterPro" id="IPR011604">
    <property type="entry name" value="PDDEXK-like_dom_sf"/>
</dbReference>
<keyword evidence="5" id="KW-0378">Hydrolase</keyword>
<gene>
    <name evidence="15" type="ORF">GCM10011398_31050</name>
</gene>
<sequence length="760" mass="87191">MTNVIKISVRHLVEYVYKSGSIESGFRTATALTDGTKAHQKIQKTYGENDQKEVYVKTEIPYENIVIQVDGRCDGLLFHENGSVTVDEIKSTMHPLDIIEENSYPVHWAQACFYAYIYAKDHELADITVQLTYVHVKTEKQKRFQRFMPIADLEAFVVEVVQKYAAYAKARLQHKINRNTSSKELSFPFAMYREGQRKLAGSVYKTIQDKKVLFAKASTGIGKTMSTIFPAVKAMGEGRLQRIFYLTAKTITRTAAEEAFRLLIENGLDIKVVTITAKDKICFQEETICTAEHCPFAKGYYDRINEAILDIFEHESIMTRPVIEVYARKHRVCPFEFSLDIAYAADAIICDYNYIFDPKVSLKRLLEEQKKQTALLVDEAHNMVDRAREMYSAELFKSDFLRVKKDYKGINDAIADAAKSINVHLAEKRKRKNLIEKELDEKLAILVEKFAEVTEVELVQNENPSQHLLDTYFAANTFSKISRLYDKRFTTYVELENREVRVKLFCLDPSYLIQQMGKGFRSKIFFSATLAPANYYKNLLGGTMEDYVLSIPSPFARENIEVLIQPLSTRYRDRDHTLRPMIRFIMDVLTKTAGNFLIFFPSYSYMNTVFEAFKQNAPDIKTIVQDAGMSESLREEFLGKFQPNVEQRIVGFAVLGGIFSEGVDLKGDRLRGVIVVGVGLPQIGLERDIIKDYFTSVGQNGFDYAYVYPGMNKVLQAGGRLIRSDSDQGTIVLIDDRFLQPKYQALLPEEWRHFEIVHNQ</sequence>
<keyword evidence="11" id="KW-0234">DNA repair</keyword>
<evidence type="ECO:0000256" key="9">
    <source>
        <dbReference type="ARBA" id="ARBA00023014"/>
    </source>
</evidence>
<keyword evidence="8" id="KW-0408">Iron</keyword>
<feature type="domain" description="Helicase ATP-binding" evidence="14">
    <location>
        <begin position="182"/>
        <end position="446"/>
    </location>
</feature>
<reference evidence="15" key="2">
    <citation type="submission" date="2020-09" db="EMBL/GenBank/DDBJ databases">
        <authorList>
            <person name="Sun Q."/>
            <person name="Zhou Y."/>
        </authorList>
    </citation>
    <scope>NUCLEOTIDE SEQUENCE</scope>
    <source>
        <strain evidence="15">CGMCC 1.12754</strain>
    </source>
</reference>
<comment type="similarity">
    <text evidence="13">Belongs to the helicase family. DinG subfamily.</text>
</comment>
<accession>A0A917HLJ9</accession>
<keyword evidence="7" id="KW-0067">ATP-binding</keyword>
<reference evidence="15" key="1">
    <citation type="journal article" date="2014" name="Int. J. Syst. Evol. Microbiol.">
        <title>Complete genome sequence of Corynebacterium casei LMG S-19264T (=DSM 44701T), isolated from a smear-ripened cheese.</title>
        <authorList>
            <consortium name="US DOE Joint Genome Institute (JGI-PGF)"/>
            <person name="Walter F."/>
            <person name="Albersmeier A."/>
            <person name="Kalinowski J."/>
            <person name="Ruckert C."/>
        </authorList>
    </citation>
    <scope>NUCLEOTIDE SEQUENCE</scope>
    <source>
        <strain evidence="15">CGMCC 1.12754</strain>
    </source>
</reference>
<dbReference type="Gene3D" id="3.90.320.10">
    <property type="match status" value="1"/>
</dbReference>
<keyword evidence="12" id="KW-0413">Isomerase</keyword>
<evidence type="ECO:0000256" key="6">
    <source>
        <dbReference type="ARBA" id="ARBA00022806"/>
    </source>
</evidence>
<organism evidence="15 16">
    <name type="scientific">Virgibacillus oceani</name>
    <dbReference type="NCBI Taxonomy" id="1479511"/>
    <lineage>
        <taxon>Bacteria</taxon>
        <taxon>Bacillati</taxon>
        <taxon>Bacillota</taxon>
        <taxon>Bacilli</taxon>
        <taxon>Bacillales</taxon>
        <taxon>Bacillaceae</taxon>
        <taxon>Virgibacillus</taxon>
    </lineage>
</organism>
<dbReference type="GO" id="GO:0003678">
    <property type="term" value="F:DNA helicase activity"/>
    <property type="evidence" value="ECO:0007669"/>
    <property type="project" value="InterPro"/>
</dbReference>